<sequence length="471" mass="54087">MGEGRTWLTGKSWRQQRVWRCVLGPLLALVLLNGVLLLLWSFMTTRCGGLSTEQPSCWYQTRNIRPGGLGEIHEVDLTGEPQQDLPVFSGQVARASTSPRHISLSDDEAANKTSLQYHVIMRSDMNSTRHLWPWGRVYGCDALSYDTSSLASVSVVITFHDNEQLSDLLHTVRSVLQRTSPHLLAEVILVDDNSQKVELREGLDRHLAVEFPANVRLLRSATRGGLIRARLLGTRAAQAPVIVCMDSHMEVEERWLEPLLEAIRQNRRTLAASYLDWMEEKDGIWEFMHGASTWKTYFDWSFTFGFQDMSVRDKQNRNETHPVRTPITIGGMFAIEKQFFREIGEFDDGMQFWGGENIDLALRVWLFGGRVVNVPCSHAAHLERTGHRNYRVGRLEHTWVNHKRVAAVWLGDYIKYFYYYNPRSKVLDTGDLSRRIALRRKSVRDFSWFLKNVFPEMGVPDVDTFAWGGVS</sequence>
<dbReference type="EMBL" id="JAODUO010000017">
    <property type="protein sequence ID" value="KAK2193092.1"/>
    <property type="molecule type" value="Genomic_DNA"/>
</dbReference>
<feature type="transmembrane region" description="Helical" evidence="2">
    <location>
        <begin position="21"/>
        <end position="43"/>
    </location>
</feature>
<gene>
    <name evidence="4" type="ORF">NP493_17g06021</name>
</gene>
<keyword evidence="2" id="KW-0812">Transmembrane</keyword>
<dbReference type="InterPro" id="IPR029044">
    <property type="entry name" value="Nucleotide-diphossugar_trans"/>
</dbReference>
<name>A0AAD9UKY9_RIDPI</name>
<dbReference type="Pfam" id="PF00535">
    <property type="entry name" value="Glycos_transf_2"/>
    <property type="match status" value="1"/>
</dbReference>
<evidence type="ECO:0000256" key="1">
    <source>
        <dbReference type="ARBA" id="ARBA00023157"/>
    </source>
</evidence>
<dbReference type="GO" id="GO:0005794">
    <property type="term" value="C:Golgi apparatus"/>
    <property type="evidence" value="ECO:0007669"/>
    <property type="project" value="TreeGrafter"/>
</dbReference>
<organism evidence="4 5">
    <name type="scientific">Ridgeia piscesae</name>
    <name type="common">Tubeworm</name>
    <dbReference type="NCBI Taxonomy" id="27915"/>
    <lineage>
        <taxon>Eukaryota</taxon>
        <taxon>Metazoa</taxon>
        <taxon>Spiralia</taxon>
        <taxon>Lophotrochozoa</taxon>
        <taxon>Annelida</taxon>
        <taxon>Polychaeta</taxon>
        <taxon>Sedentaria</taxon>
        <taxon>Canalipalpata</taxon>
        <taxon>Sabellida</taxon>
        <taxon>Siboglinidae</taxon>
        <taxon>Ridgeia</taxon>
    </lineage>
</organism>
<feature type="domain" description="Glycosyltransferase 2-like" evidence="3">
    <location>
        <begin position="154"/>
        <end position="343"/>
    </location>
</feature>
<dbReference type="Proteomes" id="UP001209878">
    <property type="component" value="Unassembled WGS sequence"/>
</dbReference>
<dbReference type="Gene3D" id="3.90.550.10">
    <property type="entry name" value="Spore Coat Polysaccharide Biosynthesis Protein SpsA, Chain A"/>
    <property type="match status" value="1"/>
</dbReference>
<keyword evidence="1" id="KW-1015">Disulfide bond</keyword>
<protein>
    <recommendedName>
        <fullName evidence="3">Glycosyltransferase 2-like domain-containing protein</fullName>
    </recommendedName>
</protein>
<evidence type="ECO:0000313" key="4">
    <source>
        <dbReference type="EMBL" id="KAK2193092.1"/>
    </source>
</evidence>
<dbReference type="PANTHER" id="PTHR11675:SF126">
    <property type="entry name" value="RICIN B LECTIN DOMAIN-CONTAINING PROTEIN"/>
    <property type="match status" value="1"/>
</dbReference>
<dbReference type="GO" id="GO:0006493">
    <property type="term" value="P:protein O-linked glycosylation"/>
    <property type="evidence" value="ECO:0007669"/>
    <property type="project" value="TreeGrafter"/>
</dbReference>
<dbReference type="SUPFAM" id="SSF53448">
    <property type="entry name" value="Nucleotide-diphospho-sugar transferases"/>
    <property type="match status" value="1"/>
</dbReference>
<dbReference type="InterPro" id="IPR001173">
    <property type="entry name" value="Glyco_trans_2-like"/>
</dbReference>
<reference evidence="4" key="1">
    <citation type="journal article" date="2023" name="Mol. Biol. Evol.">
        <title>Third-Generation Sequencing Reveals the Adaptive Role of the Epigenome in Three Deep-Sea Polychaetes.</title>
        <authorList>
            <person name="Perez M."/>
            <person name="Aroh O."/>
            <person name="Sun Y."/>
            <person name="Lan Y."/>
            <person name="Juniper S.K."/>
            <person name="Young C.R."/>
            <person name="Angers B."/>
            <person name="Qian P.Y."/>
        </authorList>
    </citation>
    <scope>NUCLEOTIDE SEQUENCE</scope>
    <source>
        <strain evidence="4">R07B-5</strain>
    </source>
</reference>
<evidence type="ECO:0000256" key="2">
    <source>
        <dbReference type="SAM" id="Phobius"/>
    </source>
</evidence>
<comment type="caution">
    <text evidence="4">The sequence shown here is derived from an EMBL/GenBank/DDBJ whole genome shotgun (WGS) entry which is preliminary data.</text>
</comment>
<evidence type="ECO:0000313" key="5">
    <source>
        <dbReference type="Proteomes" id="UP001209878"/>
    </source>
</evidence>
<keyword evidence="5" id="KW-1185">Reference proteome</keyword>
<accession>A0AAD9UKY9</accession>
<dbReference type="GO" id="GO:0004653">
    <property type="term" value="F:polypeptide N-acetylgalactosaminyltransferase activity"/>
    <property type="evidence" value="ECO:0007669"/>
    <property type="project" value="TreeGrafter"/>
</dbReference>
<proteinExistence type="predicted"/>
<evidence type="ECO:0000259" key="3">
    <source>
        <dbReference type="Pfam" id="PF00535"/>
    </source>
</evidence>
<dbReference type="PANTHER" id="PTHR11675">
    <property type="entry name" value="N-ACETYLGALACTOSAMINYLTRANSFERASE"/>
    <property type="match status" value="1"/>
</dbReference>
<dbReference type="AlphaFoldDB" id="A0AAD9UKY9"/>
<keyword evidence="2" id="KW-0472">Membrane</keyword>
<keyword evidence="2" id="KW-1133">Transmembrane helix</keyword>